<dbReference type="InterPro" id="IPR042318">
    <property type="entry name" value="Consortin"/>
</dbReference>
<dbReference type="OrthoDB" id="9894200at2759"/>
<proteinExistence type="predicted"/>
<feature type="transmembrane region" description="Helical" evidence="2">
    <location>
        <begin position="300"/>
        <end position="321"/>
    </location>
</feature>
<evidence type="ECO:0000256" key="2">
    <source>
        <dbReference type="SAM" id="Phobius"/>
    </source>
</evidence>
<sequence>MQTSSSEQKRNVTVSVGESRMSMIPSYLRASDRQSRWTRKPMNASQRTGSMRKVLQQKQRDFLWILVRFMTNFSSFSGPSPSLLAPLQSLMEDKDHMLFPHSLHQIAEGFFLEQDYKWAMEFLHLEKLYHERLLSNLASIQEKWESQRKARLQPKSYSVANREMEWMEVLSHICRTHKRPSLCFEKEVHDNKLQKCQTQSKEHSGSNPEEHQFNDEDENGLECWNKELLEDSDIDSQVPVEELERLIQVEEIYPSIGLVSILKKKICLEETENHPSTRRKVHFREPDCLLDHEDSSKNSFLMLLLMCLVTVVASLGGTALYCQLGESYSNVCIDFSQNMDFYLGPVQQTMDFFLQWLSFGDS</sequence>
<dbReference type="PANTHER" id="PTHR28581:SF1">
    <property type="entry name" value="CONSORTIN"/>
    <property type="match status" value="1"/>
</dbReference>
<dbReference type="Pfam" id="PF22883">
    <property type="entry name" value="Consortin_N"/>
    <property type="match status" value="1"/>
</dbReference>
<dbReference type="GO" id="GO:0005802">
    <property type="term" value="C:trans-Golgi network"/>
    <property type="evidence" value="ECO:0007669"/>
    <property type="project" value="InterPro"/>
</dbReference>
<dbReference type="Proteomes" id="UP000316079">
    <property type="component" value="Unassembled WGS sequence"/>
</dbReference>
<feature type="domain" description="Consortin C-terminal" evidence="3">
    <location>
        <begin position="251"/>
        <end position="358"/>
    </location>
</feature>
<feature type="domain" description="Consortin N-terminal" evidence="4">
    <location>
        <begin position="95"/>
        <end position="146"/>
    </location>
</feature>
<evidence type="ECO:0000259" key="3">
    <source>
        <dbReference type="Pfam" id="PF15281"/>
    </source>
</evidence>
<keyword evidence="2" id="KW-0472">Membrane</keyword>
<dbReference type="GO" id="GO:0042998">
    <property type="term" value="P:positive regulation of Golgi to plasma membrane protein transport"/>
    <property type="evidence" value="ECO:0007669"/>
    <property type="project" value="InterPro"/>
</dbReference>
<evidence type="ECO:0000256" key="1">
    <source>
        <dbReference type="SAM" id="MobiDB-lite"/>
    </source>
</evidence>
<dbReference type="GO" id="GO:0030133">
    <property type="term" value="C:transport vesicle"/>
    <property type="evidence" value="ECO:0007669"/>
    <property type="project" value="TreeGrafter"/>
</dbReference>
<dbReference type="STRING" id="623744.A0A553RC96"/>
<accession>A0A553RC96</accession>
<keyword evidence="2" id="KW-1133">Transmembrane helix</keyword>
<keyword evidence="2" id="KW-0812">Transmembrane</keyword>
<evidence type="ECO:0000313" key="6">
    <source>
        <dbReference type="Proteomes" id="UP000316079"/>
    </source>
</evidence>
<protein>
    <submittedName>
        <fullName evidence="5">Uncharacterized protein</fullName>
    </submittedName>
</protein>
<feature type="region of interest" description="Disordered" evidence="1">
    <location>
        <begin position="195"/>
        <end position="216"/>
    </location>
</feature>
<dbReference type="PANTHER" id="PTHR28581">
    <property type="entry name" value="CONSORTIN"/>
    <property type="match status" value="1"/>
</dbReference>
<feature type="compositionally biased region" description="Basic and acidic residues" evidence="1">
    <location>
        <begin position="200"/>
        <end position="214"/>
    </location>
</feature>
<dbReference type="InterPro" id="IPR054132">
    <property type="entry name" value="Consortin_N"/>
</dbReference>
<name>A0A553RC96_9TELE</name>
<keyword evidence="6" id="KW-1185">Reference proteome</keyword>
<dbReference type="Pfam" id="PF15281">
    <property type="entry name" value="Consortin_C"/>
    <property type="match status" value="1"/>
</dbReference>
<evidence type="ECO:0000313" key="5">
    <source>
        <dbReference type="EMBL" id="TRY99800.1"/>
    </source>
</evidence>
<dbReference type="GO" id="GO:0005886">
    <property type="term" value="C:plasma membrane"/>
    <property type="evidence" value="ECO:0007669"/>
    <property type="project" value="TreeGrafter"/>
</dbReference>
<gene>
    <name evidence="5" type="ORF">DNTS_014873</name>
</gene>
<dbReference type="InterPro" id="IPR028129">
    <property type="entry name" value="Consortin_C"/>
</dbReference>
<comment type="caution">
    <text evidence="5">The sequence shown here is derived from an EMBL/GenBank/DDBJ whole genome shotgun (WGS) entry which is preliminary data.</text>
</comment>
<dbReference type="GO" id="GO:0071253">
    <property type="term" value="F:connexin binding"/>
    <property type="evidence" value="ECO:0007669"/>
    <property type="project" value="InterPro"/>
</dbReference>
<organism evidence="5 6">
    <name type="scientific">Danionella cerebrum</name>
    <dbReference type="NCBI Taxonomy" id="2873325"/>
    <lineage>
        <taxon>Eukaryota</taxon>
        <taxon>Metazoa</taxon>
        <taxon>Chordata</taxon>
        <taxon>Craniata</taxon>
        <taxon>Vertebrata</taxon>
        <taxon>Euteleostomi</taxon>
        <taxon>Actinopterygii</taxon>
        <taxon>Neopterygii</taxon>
        <taxon>Teleostei</taxon>
        <taxon>Ostariophysi</taxon>
        <taxon>Cypriniformes</taxon>
        <taxon>Danionidae</taxon>
        <taxon>Danioninae</taxon>
        <taxon>Danionella</taxon>
    </lineage>
</organism>
<reference evidence="5 6" key="1">
    <citation type="journal article" date="2019" name="Sci. Data">
        <title>Hybrid genome assembly and annotation of Danionella translucida.</title>
        <authorList>
            <person name="Kadobianskyi M."/>
            <person name="Schulze L."/>
            <person name="Schuelke M."/>
            <person name="Judkewitz B."/>
        </authorList>
    </citation>
    <scope>NUCLEOTIDE SEQUENCE [LARGE SCALE GENOMIC DNA]</scope>
    <source>
        <strain evidence="5 6">Bolton</strain>
    </source>
</reference>
<dbReference type="AlphaFoldDB" id="A0A553RC96"/>
<dbReference type="EMBL" id="SRMA01025040">
    <property type="protein sequence ID" value="TRY99800.1"/>
    <property type="molecule type" value="Genomic_DNA"/>
</dbReference>
<evidence type="ECO:0000259" key="4">
    <source>
        <dbReference type="Pfam" id="PF22883"/>
    </source>
</evidence>